<proteinExistence type="predicted"/>
<dbReference type="EMBL" id="AP024145">
    <property type="protein sequence ID" value="BCM86319.1"/>
    <property type="molecule type" value="Genomic_DNA"/>
</dbReference>
<evidence type="ECO:0000313" key="3">
    <source>
        <dbReference type="Proteomes" id="UP000663508"/>
    </source>
</evidence>
<evidence type="ECO:0000313" key="2">
    <source>
        <dbReference type="EMBL" id="BCM86319.1"/>
    </source>
</evidence>
<feature type="region of interest" description="Disordered" evidence="1">
    <location>
        <begin position="23"/>
        <end position="51"/>
    </location>
</feature>
<dbReference type="KEGG" id="mind:mvi_47800"/>
<dbReference type="Proteomes" id="UP000663508">
    <property type="component" value="Chromosome"/>
</dbReference>
<name>A0A8H8WY62_9HYPH</name>
<sequence>MPLGLLSDLADLWLRRLEAQATATARNRRTYRTRPDETGRDRTTQIDPSPF</sequence>
<feature type="compositionally biased region" description="Basic and acidic residues" evidence="1">
    <location>
        <begin position="33"/>
        <end position="44"/>
    </location>
</feature>
<dbReference type="AlphaFoldDB" id="A0A8H8WY62"/>
<protein>
    <submittedName>
        <fullName evidence="2">Uncharacterized protein</fullName>
    </submittedName>
</protein>
<accession>A0A8H8WY62</accession>
<gene>
    <name evidence="2" type="ORF">mvi_47800</name>
</gene>
<organism evidence="2 3">
    <name type="scientific">Methylobacterium indicum</name>
    <dbReference type="NCBI Taxonomy" id="1775910"/>
    <lineage>
        <taxon>Bacteria</taxon>
        <taxon>Pseudomonadati</taxon>
        <taxon>Pseudomonadota</taxon>
        <taxon>Alphaproteobacteria</taxon>
        <taxon>Hyphomicrobiales</taxon>
        <taxon>Methylobacteriaceae</taxon>
        <taxon>Methylobacterium</taxon>
    </lineage>
</organism>
<reference evidence="2" key="1">
    <citation type="submission" date="2020-11" db="EMBL/GenBank/DDBJ databases">
        <title>Complete genome sequence of a novel pathogenic Methylobacterium strain isolated from rice in Vietnam.</title>
        <authorList>
            <person name="Lai K."/>
            <person name="Okazaki S."/>
            <person name="Higashi K."/>
            <person name="Mori H."/>
            <person name="Toyoda A."/>
            <person name="Kurokawa K."/>
        </authorList>
    </citation>
    <scope>NUCLEOTIDE SEQUENCE</scope>
    <source>
        <strain evidence="2">VL1</strain>
    </source>
</reference>
<evidence type="ECO:0000256" key="1">
    <source>
        <dbReference type="SAM" id="MobiDB-lite"/>
    </source>
</evidence>